<keyword evidence="3" id="KW-0228">DNA excision</keyword>
<dbReference type="SUPFAM" id="SSF46600">
    <property type="entry name" value="C-terminal UvrC-binding domain of UvrB"/>
    <property type="match status" value="1"/>
</dbReference>
<dbReference type="InterPro" id="IPR036876">
    <property type="entry name" value="UVR_dom_sf"/>
</dbReference>
<dbReference type="GO" id="GO:0006289">
    <property type="term" value="P:nucleotide-excision repair"/>
    <property type="evidence" value="ECO:0007669"/>
    <property type="project" value="InterPro"/>
</dbReference>
<dbReference type="AlphaFoldDB" id="A0A1F8EEL0"/>
<evidence type="ECO:0000256" key="2">
    <source>
        <dbReference type="ARBA" id="ARBA00022763"/>
    </source>
</evidence>
<proteinExistence type="predicted"/>
<keyword evidence="5" id="KW-0234">DNA repair</keyword>
<evidence type="ECO:0000259" key="6">
    <source>
        <dbReference type="PROSITE" id="PS50164"/>
    </source>
</evidence>
<dbReference type="SUPFAM" id="SSF82771">
    <property type="entry name" value="GIY-YIG endonuclease"/>
    <property type="match status" value="1"/>
</dbReference>
<dbReference type="FunFam" id="3.40.1440.10:FF:000001">
    <property type="entry name" value="UvrABC system protein C"/>
    <property type="match status" value="1"/>
</dbReference>
<evidence type="ECO:0000256" key="5">
    <source>
        <dbReference type="ARBA" id="ARBA00023204"/>
    </source>
</evidence>
<dbReference type="SMART" id="SM00465">
    <property type="entry name" value="GIYc"/>
    <property type="match status" value="1"/>
</dbReference>
<evidence type="ECO:0008006" key="10">
    <source>
        <dbReference type="Google" id="ProtNLM"/>
    </source>
</evidence>
<keyword evidence="2" id="KW-0227">DNA damage</keyword>
<dbReference type="EMBL" id="MGIZ01000032">
    <property type="protein sequence ID" value="OGM98789.1"/>
    <property type="molecule type" value="Genomic_DNA"/>
</dbReference>
<dbReference type="PANTHER" id="PTHR30562:SF1">
    <property type="entry name" value="UVRABC SYSTEM PROTEIN C"/>
    <property type="match status" value="1"/>
</dbReference>
<dbReference type="InterPro" id="IPR047296">
    <property type="entry name" value="GIY-YIG_UvrC_Cho"/>
</dbReference>
<evidence type="ECO:0000313" key="8">
    <source>
        <dbReference type="EMBL" id="OGM98789.1"/>
    </source>
</evidence>
<reference evidence="8 9" key="1">
    <citation type="journal article" date="2016" name="Nat. Commun.">
        <title>Thousands of microbial genomes shed light on interconnected biogeochemical processes in an aquifer system.</title>
        <authorList>
            <person name="Anantharaman K."/>
            <person name="Brown C.T."/>
            <person name="Hug L.A."/>
            <person name="Sharon I."/>
            <person name="Castelle C.J."/>
            <person name="Probst A.J."/>
            <person name="Thomas B.C."/>
            <person name="Singh A."/>
            <person name="Wilkins M.J."/>
            <person name="Karaoz U."/>
            <person name="Brodie E.L."/>
            <person name="Williams K.H."/>
            <person name="Hubbard S.S."/>
            <person name="Banfield J.F."/>
        </authorList>
    </citation>
    <scope>NUCLEOTIDE SEQUENCE [LARGE SCALE GENOMIC DNA]</scope>
</reference>
<keyword evidence="4" id="KW-0267">Excision nuclease</keyword>
<protein>
    <recommendedName>
        <fullName evidence="10">Excinuclease ABC subunit C</fullName>
    </recommendedName>
</protein>
<evidence type="ECO:0000259" key="7">
    <source>
        <dbReference type="PROSITE" id="PS50165"/>
    </source>
</evidence>
<evidence type="ECO:0000256" key="3">
    <source>
        <dbReference type="ARBA" id="ARBA00022769"/>
    </source>
</evidence>
<dbReference type="PROSITE" id="PS50165">
    <property type="entry name" value="UVRC"/>
    <property type="match status" value="1"/>
</dbReference>
<dbReference type="Pfam" id="PF01541">
    <property type="entry name" value="GIY-YIG"/>
    <property type="match status" value="1"/>
</dbReference>
<dbReference type="Pfam" id="PF08459">
    <property type="entry name" value="UvrC_RNaseH_dom"/>
    <property type="match status" value="1"/>
</dbReference>
<evidence type="ECO:0000256" key="1">
    <source>
        <dbReference type="ARBA" id="ARBA00022490"/>
    </source>
</evidence>
<comment type="caution">
    <text evidence="8">The sequence shown here is derived from an EMBL/GenBank/DDBJ whole genome shotgun (WGS) entry which is preliminary data.</text>
</comment>
<accession>A0A1F8EEL0</accession>
<dbReference type="InterPro" id="IPR038476">
    <property type="entry name" value="UvrC_RNase_H_dom_sf"/>
</dbReference>
<gene>
    <name evidence="8" type="ORF">A2817_00250</name>
</gene>
<dbReference type="InterPro" id="IPR000305">
    <property type="entry name" value="GIY-YIG_endonuc"/>
</dbReference>
<dbReference type="Proteomes" id="UP000177594">
    <property type="component" value="Unassembled WGS sequence"/>
</dbReference>
<evidence type="ECO:0000313" key="9">
    <source>
        <dbReference type="Proteomes" id="UP000177594"/>
    </source>
</evidence>
<name>A0A1F8EEL0_9BACT</name>
<dbReference type="InterPro" id="IPR001162">
    <property type="entry name" value="UvrC_RNase_H_dom"/>
</dbReference>
<dbReference type="GO" id="GO:0009381">
    <property type="term" value="F:excinuclease ABC activity"/>
    <property type="evidence" value="ECO:0007669"/>
    <property type="project" value="InterPro"/>
</dbReference>
<sequence length="454" mass="53423">MAISRLKEQIKKIPDRPGIYIFKNLKNKPLYIGKALNLKNRLKFYLKITDGRLKRMLLEAEGVDIIVTESEIEALILESQYIKKYHPDFNVMLRDDKQYGFVGFSNDKFHKIFITHQPAKNKETDFIGPFTDIRALKITLRLLRKIFPYCTCKQLHNNYCLNYHIGKCPGFCCLKQSIINSLQLTTYRKNIKAVKDILSGEKSSLTKNLEKEMRNFSNKQEYEKSLELQHKIEKFKKIFLNARIINNDREVMIYHNSSNVLKSLQKFLNLPSLPRRIEAYDIANIQGQFAVGAMIVFTDRKPDKNKYRKFKIKNTKQNNRDYNLYSYYDRDINTKSKLDEKNDDTAMLKEVITRRLKHPEWPYPNLIIVDGGKAQLSTALKTITNYRLLITIIALTKNEKHTTHKVTLENKEIVLSKLPTELRNFLIGINSEAHRFAISYYRNVHRKKSLQLNF</sequence>
<dbReference type="InterPro" id="IPR035901">
    <property type="entry name" value="GIY-YIG_endonuc_sf"/>
</dbReference>
<dbReference type="Gene3D" id="3.40.1440.10">
    <property type="entry name" value="GIY-YIG endonuclease"/>
    <property type="match status" value="1"/>
</dbReference>
<organism evidence="8 9">
    <name type="scientific">Candidatus Yanofskybacteria bacterium RIFCSPHIGHO2_01_FULL_39_8b</name>
    <dbReference type="NCBI Taxonomy" id="1802659"/>
    <lineage>
        <taxon>Bacteria</taxon>
        <taxon>Candidatus Yanofskyibacteriota</taxon>
    </lineage>
</organism>
<keyword evidence="1" id="KW-0963">Cytoplasm</keyword>
<dbReference type="GO" id="GO:0009380">
    <property type="term" value="C:excinuclease repair complex"/>
    <property type="evidence" value="ECO:0007669"/>
    <property type="project" value="TreeGrafter"/>
</dbReference>
<dbReference type="Gene3D" id="3.30.420.340">
    <property type="entry name" value="UvrC, RNAse H endonuclease domain"/>
    <property type="match status" value="1"/>
</dbReference>
<feature type="domain" description="UvrC family homology region profile" evidence="7">
    <location>
        <begin position="241"/>
        <end position="383"/>
    </location>
</feature>
<dbReference type="CDD" id="cd10434">
    <property type="entry name" value="GIY-YIG_UvrC_Cho"/>
    <property type="match status" value="1"/>
</dbReference>
<evidence type="ECO:0000256" key="4">
    <source>
        <dbReference type="ARBA" id="ARBA00022881"/>
    </source>
</evidence>
<dbReference type="PANTHER" id="PTHR30562">
    <property type="entry name" value="UVRC/OXIDOREDUCTASE"/>
    <property type="match status" value="1"/>
</dbReference>
<feature type="domain" description="GIY-YIG" evidence="6">
    <location>
        <begin position="15"/>
        <end position="91"/>
    </location>
</feature>
<dbReference type="PROSITE" id="PS50164">
    <property type="entry name" value="GIY_YIG"/>
    <property type="match status" value="1"/>
</dbReference>
<dbReference type="InterPro" id="IPR050066">
    <property type="entry name" value="UvrABC_protein_C"/>
</dbReference>